<dbReference type="RefSeq" id="WP_087989386.1">
    <property type="nucleotide sequence ID" value="NZ_NFHM01000011.1"/>
</dbReference>
<keyword evidence="1" id="KW-0472">Membrane</keyword>
<protein>
    <submittedName>
        <fullName evidence="2">Uncharacterized protein</fullName>
    </submittedName>
</protein>
<sequence length="128" mass="14891">MLTIYIHRKKVADIICMVYALMFTNLLNYCNDIRARTYDIKWAYAAFGLMAVYFLVLYIFTQICDWKMAAINLVIFLVAQLIRNGFGGFFLFLAAPDFASVLFMIFILCHRGYEAKKKKEPLSQTTIE</sequence>
<name>A0A1Y3U688_9FIRM</name>
<evidence type="ECO:0000313" key="3">
    <source>
        <dbReference type="Proteomes" id="UP000195455"/>
    </source>
</evidence>
<keyword evidence="1" id="KW-1133">Transmembrane helix</keyword>
<gene>
    <name evidence="2" type="ORF">B5G26_08795</name>
</gene>
<feature type="transmembrane region" description="Helical" evidence="1">
    <location>
        <begin position="89"/>
        <end position="109"/>
    </location>
</feature>
<dbReference type="AlphaFoldDB" id="A0A1Y3U688"/>
<proteinExistence type="predicted"/>
<feature type="transmembrane region" description="Helical" evidence="1">
    <location>
        <begin position="12"/>
        <end position="30"/>
    </location>
</feature>
<evidence type="ECO:0000256" key="1">
    <source>
        <dbReference type="SAM" id="Phobius"/>
    </source>
</evidence>
<dbReference type="EMBL" id="NFHM01000011">
    <property type="protein sequence ID" value="OUN42718.1"/>
    <property type="molecule type" value="Genomic_DNA"/>
</dbReference>
<evidence type="ECO:0000313" key="2">
    <source>
        <dbReference type="EMBL" id="OUN42718.1"/>
    </source>
</evidence>
<comment type="caution">
    <text evidence="2">The sequence shown here is derived from an EMBL/GenBank/DDBJ whole genome shotgun (WGS) entry which is preliminary data.</text>
</comment>
<reference evidence="3" key="1">
    <citation type="submission" date="2017-04" db="EMBL/GenBank/DDBJ databases">
        <title>Function of individual gut microbiota members based on whole genome sequencing of pure cultures obtained from chicken caecum.</title>
        <authorList>
            <person name="Medvecky M."/>
            <person name="Cejkova D."/>
            <person name="Polansky O."/>
            <person name="Karasova D."/>
            <person name="Kubasova T."/>
            <person name="Cizek A."/>
            <person name="Rychlik I."/>
        </authorList>
    </citation>
    <scope>NUCLEOTIDE SEQUENCE [LARGE SCALE GENOMIC DNA]</scope>
    <source>
        <strain evidence="3">An75</strain>
    </source>
</reference>
<accession>A0A1Y3U688</accession>
<feature type="transmembrane region" description="Helical" evidence="1">
    <location>
        <begin position="42"/>
        <end position="59"/>
    </location>
</feature>
<keyword evidence="1" id="KW-0812">Transmembrane</keyword>
<dbReference type="Proteomes" id="UP000195455">
    <property type="component" value="Unassembled WGS sequence"/>
</dbReference>
<organism evidence="2 3">
    <name type="scientific">Anaerotignum lactatifermentans</name>
    <dbReference type="NCBI Taxonomy" id="160404"/>
    <lineage>
        <taxon>Bacteria</taxon>
        <taxon>Bacillati</taxon>
        <taxon>Bacillota</taxon>
        <taxon>Clostridia</taxon>
        <taxon>Lachnospirales</taxon>
        <taxon>Anaerotignaceae</taxon>
        <taxon>Anaerotignum</taxon>
    </lineage>
</organism>